<gene>
    <name evidence="10" type="ORF">LSH36_114g01025</name>
</gene>
<evidence type="ECO:0000313" key="10">
    <source>
        <dbReference type="EMBL" id="KAK2161576.1"/>
    </source>
</evidence>
<feature type="compositionally biased region" description="Acidic residues" evidence="9">
    <location>
        <begin position="148"/>
        <end position="164"/>
    </location>
</feature>
<evidence type="ECO:0000256" key="9">
    <source>
        <dbReference type="SAM" id="MobiDB-lite"/>
    </source>
</evidence>
<dbReference type="Proteomes" id="UP001208570">
    <property type="component" value="Unassembled WGS sequence"/>
</dbReference>
<evidence type="ECO:0000256" key="2">
    <source>
        <dbReference type="ARBA" id="ARBA00005683"/>
    </source>
</evidence>
<keyword evidence="11" id="KW-1185">Reference proteome</keyword>
<evidence type="ECO:0000313" key="11">
    <source>
        <dbReference type="Proteomes" id="UP001208570"/>
    </source>
</evidence>
<dbReference type="GO" id="GO:0060070">
    <property type="term" value="P:canonical Wnt signaling pathway"/>
    <property type="evidence" value="ECO:0007669"/>
    <property type="project" value="TreeGrafter"/>
</dbReference>
<reference evidence="10" key="1">
    <citation type="journal article" date="2023" name="Mol. Biol. Evol.">
        <title>Third-Generation Sequencing Reveals the Adaptive Role of the Epigenome in Three Deep-Sea Polychaetes.</title>
        <authorList>
            <person name="Perez M."/>
            <person name="Aroh O."/>
            <person name="Sun Y."/>
            <person name="Lan Y."/>
            <person name="Juniper S.K."/>
            <person name="Young C.R."/>
            <person name="Angers B."/>
            <person name="Qian P.Y."/>
        </authorList>
    </citation>
    <scope>NUCLEOTIDE SEQUENCE</scope>
    <source>
        <strain evidence="10">P08H-3</strain>
    </source>
</reference>
<dbReference type="PANTHER" id="PTHR12027:SF70">
    <property type="entry name" value="PROTEIN WNT-16"/>
    <property type="match status" value="1"/>
</dbReference>
<protein>
    <recommendedName>
        <fullName evidence="8">Protein Wnt</fullName>
    </recommendedName>
</protein>
<organism evidence="10 11">
    <name type="scientific">Paralvinella palmiformis</name>
    <dbReference type="NCBI Taxonomy" id="53620"/>
    <lineage>
        <taxon>Eukaryota</taxon>
        <taxon>Metazoa</taxon>
        <taxon>Spiralia</taxon>
        <taxon>Lophotrochozoa</taxon>
        <taxon>Annelida</taxon>
        <taxon>Polychaeta</taxon>
        <taxon>Sedentaria</taxon>
        <taxon>Canalipalpata</taxon>
        <taxon>Terebellida</taxon>
        <taxon>Terebelliformia</taxon>
        <taxon>Alvinellidae</taxon>
        <taxon>Paralvinella</taxon>
    </lineage>
</organism>
<comment type="function">
    <text evidence="8">Ligand for members of the frizzled family of seven transmembrane receptors.</text>
</comment>
<dbReference type="GO" id="GO:0045165">
    <property type="term" value="P:cell fate commitment"/>
    <property type="evidence" value="ECO:0007669"/>
    <property type="project" value="TreeGrafter"/>
</dbReference>
<sequence length="164" mass="18155">MVILAWKCPKKYDVLSCGDHDLGSSQFRIIPNRVPMKFLRLLSASDASDGTRETAFIYAVTSAGVVHAVTASCSAGNLTDCTCDMTRQGLTSEKGWKWGGCSDNIDYGIWFARTFVDAPEKLKHATSKDVRALMNLHNNEVGRTVSTDDYDDDYNDDDDNNDDN</sequence>
<keyword evidence="4" id="KW-0964">Secreted</keyword>
<dbReference type="GO" id="GO:0005109">
    <property type="term" value="F:frizzled binding"/>
    <property type="evidence" value="ECO:0007669"/>
    <property type="project" value="TreeGrafter"/>
</dbReference>
<dbReference type="PRINTS" id="PR01349">
    <property type="entry name" value="WNTPROTEIN"/>
</dbReference>
<dbReference type="PANTHER" id="PTHR12027">
    <property type="entry name" value="WNT RELATED"/>
    <property type="match status" value="1"/>
</dbReference>
<dbReference type="InterPro" id="IPR005817">
    <property type="entry name" value="Wnt"/>
</dbReference>
<evidence type="ECO:0000256" key="8">
    <source>
        <dbReference type="RuleBase" id="RU003500"/>
    </source>
</evidence>
<comment type="similarity">
    <text evidence="2 8">Belongs to the Wnt family.</text>
</comment>
<keyword evidence="7" id="KW-1015">Disulfide bond</keyword>
<evidence type="ECO:0000256" key="5">
    <source>
        <dbReference type="ARBA" id="ARBA00022530"/>
    </source>
</evidence>
<comment type="caution">
    <text evidence="10">The sequence shown here is derived from an EMBL/GenBank/DDBJ whole genome shotgun (WGS) entry which is preliminary data.</text>
</comment>
<keyword evidence="3 8" id="KW-0217">Developmental protein</keyword>
<evidence type="ECO:0000256" key="6">
    <source>
        <dbReference type="ARBA" id="ARBA00022687"/>
    </source>
</evidence>
<dbReference type="AlphaFoldDB" id="A0AAD9NB05"/>
<proteinExistence type="inferred from homology"/>
<keyword evidence="6 8" id="KW-0879">Wnt signaling pathway</keyword>
<evidence type="ECO:0000256" key="4">
    <source>
        <dbReference type="ARBA" id="ARBA00022525"/>
    </source>
</evidence>
<keyword evidence="5" id="KW-0272">Extracellular matrix</keyword>
<evidence type="ECO:0000256" key="3">
    <source>
        <dbReference type="ARBA" id="ARBA00022473"/>
    </source>
</evidence>
<evidence type="ECO:0000256" key="1">
    <source>
        <dbReference type="ARBA" id="ARBA00004498"/>
    </source>
</evidence>
<evidence type="ECO:0000256" key="7">
    <source>
        <dbReference type="ARBA" id="ARBA00023157"/>
    </source>
</evidence>
<feature type="region of interest" description="Disordered" evidence="9">
    <location>
        <begin position="144"/>
        <end position="164"/>
    </location>
</feature>
<name>A0AAD9NB05_9ANNE</name>
<dbReference type="Pfam" id="PF00110">
    <property type="entry name" value="wnt"/>
    <property type="match status" value="1"/>
</dbReference>
<dbReference type="GO" id="GO:0005125">
    <property type="term" value="F:cytokine activity"/>
    <property type="evidence" value="ECO:0007669"/>
    <property type="project" value="TreeGrafter"/>
</dbReference>
<accession>A0AAD9NB05</accession>
<dbReference type="SMART" id="SM00097">
    <property type="entry name" value="WNT1"/>
    <property type="match status" value="1"/>
</dbReference>
<dbReference type="EMBL" id="JAODUP010000114">
    <property type="protein sequence ID" value="KAK2161576.1"/>
    <property type="molecule type" value="Genomic_DNA"/>
</dbReference>
<dbReference type="GO" id="GO:0005615">
    <property type="term" value="C:extracellular space"/>
    <property type="evidence" value="ECO:0007669"/>
    <property type="project" value="TreeGrafter"/>
</dbReference>
<comment type="subcellular location">
    <subcellularLocation>
        <location evidence="1 8">Secreted</location>
        <location evidence="1 8">Extracellular space</location>
        <location evidence="1 8">Extracellular matrix</location>
    </subcellularLocation>
</comment>
<dbReference type="GO" id="GO:0030182">
    <property type="term" value="P:neuron differentiation"/>
    <property type="evidence" value="ECO:0007669"/>
    <property type="project" value="TreeGrafter"/>
</dbReference>